<dbReference type="InterPro" id="IPR018637">
    <property type="entry name" value="DUF2059"/>
</dbReference>
<dbReference type="Proteomes" id="UP001629156">
    <property type="component" value="Unassembled WGS sequence"/>
</dbReference>
<keyword evidence="1" id="KW-0732">Signal</keyword>
<evidence type="ECO:0000256" key="1">
    <source>
        <dbReference type="SAM" id="SignalP"/>
    </source>
</evidence>
<keyword evidence="4" id="KW-1185">Reference proteome</keyword>
<name>A0ABW8Z084_9FLAO</name>
<reference evidence="3 4" key="1">
    <citation type="submission" date="2024-06" db="EMBL/GenBank/DDBJ databases">
        <authorList>
            <person name="Kaempfer P."/>
            <person name="Viver T."/>
        </authorList>
    </citation>
    <scope>NUCLEOTIDE SEQUENCE [LARGE SCALE GENOMIC DNA]</scope>
    <source>
        <strain evidence="3 4">ST-119</strain>
    </source>
</reference>
<evidence type="ECO:0000259" key="2">
    <source>
        <dbReference type="Pfam" id="PF09832"/>
    </source>
</evidence>
<organism evidence="3 4">
    <name type="scientific">Flavobacterium rhizosphaerae</name>
    <dbReference type="NCBI Taxonomy" id="3163298"/>
    <lineage>
        <taxon>Bacteria</taxon>
        <taxon>Pseudomonadati</taxon>
        <taxon>Bacteroidota</taxon>
        <taxon>Flavobacteriia</taxon>
        <taxon>Flavobacteriales</taxon>
        <taxon>Flavobacteriaceae</taxon>
        <taxon>Flavobacterium</taxon>
    </lineage>
</organism>
<sequence>MKKLLFVFAVLLTAQLSFAQDEAFKADVNKFLELSGANEQIALAKEQVITMIPKAKQEAFLKEFDASLKPILEAQQNFYTTNFTQAEIKQLIQFYESPIGKKMSDNAAKLTESMMPKIQEWSMNLQNIIMKYSGQ</sequence>
<comment type="caution">
    <text evidence="3">The sequence shown here is derived from an EMBL/GenBank/DDBJ whole genome shotgun (WGS) entry which is preliminary data.</text>
</comment>
<evidence type="ECO:0000313" key="4">
    <source>
        <dbReference type="Proteomes" id="UP001629156"/>
    </source>
</evidence>
<dbReference type="EMBL" id="JBELPZ010000027">
    <property type="protein sequence ID" value="MFL9845976.1"/>
    <property type="molecule type" value="Genomic_DNA"/>
</dbReference>
<accession>A0ABW8Z084</accession>
<proteinExistence type="predicted"/>
<feature type="signal peptide" evidence="1">
    <location>
        <begin position="1"/>
        <end position="19"/>
    </location>
</feature>
<feature type="domain" description="DUF2059" evidence="2">
    <location>
        <begin position="77"/>
        <end position="126"/>
    </location>
</feature>
<protein>
    <submittedName>
        <fullName evidence="3">DUF2059 domain-containing protein</fullName>
    </submittedName>
</protein>
<evidence type="ECO:0000313" key="3">
    <source>
        <dbReference type="EMBL" id="MFL9845976.1"/>
    </source>
</evidence>
<dbReference type="RefSeq" id="WP_408086252.1">
    <property type="nucleotide sequence ID" value="NZ_JBELPZ010000027.1"/>
</dbReference>
<dbReference type="Pfam" id="PF09832">
    <property type="entry name" value="DUF2059"/>
    <property type="match status" value="1"/>
</dbReference>
<gene>
    <name evidence="3" type="ORF">ABS766_16255</name>
</gene>
<feature type="chain" id="PRO_5046795699" evidence="1">
    <location>
        <begin position="20"/>
        <end position="135"/>
    </location>
</feature>